<name>A0A8C8UJE6_PERMB</name>
<sequence>IGVNAGRSERQNKPQLPHLAGSSAVHEAFLRPHTLLLQEHDIETLHGIVHVTIRGSLKGNKPVILTYHDIGLNHKSCFNTFFNFEDMQEITQHFAVCHVDAPGVLLGFRYQYPTMDELAKMLPRILIHLR</sequence>
<evidence type="ECO:0000313" key="3">
    <source>
        <dbReference type="Proteomes" id="UP000694547"/>
    </source>
</evidence>
<evidence type="ECO:0008006" key="4">
    <source>
        <dbReference type="Google" id="ProtNLM"/>
    </source>
</evidence>
<reference evidence="2 3" key="1">
    <citation type="submission" date="2018-10" db="EMBL/GenBank/DDBJ databases">
        <title>Improved assembly of the deer mouse Peromyscus maniculatus genome.</title>
        <authorList>
            <person name="Lassance J.-M."/>
            <person name="Hoekstra H.E."/>
        </authorList>
    </citation>
    <scope>NUCLEOTIDE SEQUENCE [LARGE SCALE GENOMIC DNA]</scope>
</reference>
<evidence type="ECO:0000256" key="1">
    <source>
        <dbReference type="ARBA" id="ARBA00005598"/>
    </source>
</evidence>
<dbReference type="InterPro" id="IPR029058">
    <property type="entry name" value="AB_hydrolase_fold"/>
</dbReference>
<proteinExistence type="inferred from homology"/>
<dbReference type="Proteomes" id="UP000694547">
    <property type="component" value="Chromosome 4"/>
</dbReference>
<dbReference type="AlphaFoldDB" id="A0A8C8UJE6"/>
<dbReference type="SUPFAM" id="SSF53474">
    <property type="entry name" value="alpha/beta-Hydrolases"/>
    <property type="match status" value="1"/>
</dbReference>
<evidence type="ECO:0000313" key="2">
    <source>
        <dbReference type="Ensembl" id="ENSPEMP00000033774.1"/>
    </source>
</evidence>
<dbReference type="GeneTree" id="ENSGT00950000182872"/>
<comment type="similarity">
    <text evidence="1">Belongs to the NDRG family.</text>
</comment>
<dbReference type="Pfam" id="PF03096">
    <property type="entry name" value="Ndr"/>
    <property type="match status" value="1"/>
</dbReference>
<organism evidence="2 3">
    <name type="scientific">Peromyscus maniculatus bairdii</name>
    <name type="common">Prairie deer mouse</name>
    <dbReference type="NCBI Taxonomy" id="230844"/>
    <lineage>
        <taxon>Eukaryota</taxon>
        <taxon>Metazoa</taxon>
        <taxon>Chordata</taxon>
        <taxon>Craniata</taxon>
        <taxon>Vertebrata</taxon>
        <taxon>Euteleostomi</taxon>
        <taxon>Mammalia</taxon>
        <taxon>Eutheria</taxon>
        <taxon>Euarchontoglires</taxon>
        <taxon>Glires</taxon>
        <taxon>Rodentia</taxon>
        <taxon>Myomorpha</taxon>
        <taxon>Muroidea</taxon>
        <taxon>Cricetidae</taxon>
        <taxon>Neotominae</taxon>
        <taxon>Peromyscus</taxon>
    </lineage>
</organism>
<reference evidence="2" key="3">
    <citation type="submission" date="2025-09" db="UniProtKB">
        <authorList>
            <consortium name="Ensembl"/>
        </authorList>
    </citation>
    <scope>IDENTIFICATION</scope>
</reference>
<accession>A0A8C8UJE6</accession>
<keyword evidence="3" id="KW-1185">Reference proteome</keyword>
<dbReference type="InterPro" id="IPR004142">
    <property type="entry name" value="NDRG"/>
</dbReference>
<protein>
    <recommendedName>
        <fullName evidence="4">Protein NDRG3</fullName>
    </recommendedName>
</protein>
<dbReference type="Gene3D" id="3.40.50.1820">
    <property type="entry name" value="alpha/beta hydrolase"/>
    <property type="match status" value="1"/>
</dbReference>
<dbReference type="Ensembl" id="ENSPEMT00000035478.1">
    <property type="protein sequence ID" value="ENSPEMP00000033774.1"/>
    <property type="gene ID" value="ENSPEMG00000028334.1"/>
</dbReference>
<dbReference type="PANTHER" id="PTHR11034">
    <property type="entry name" value="N-MYC DOWNSTREAM REGULATED"/>
    <property type="match status" value="1"/>
</dbReference>
<reference evidence="2" key="2">
    <citation type="submission" date="2025-08" db="UniProtKB">
        <authorList>
            <consortium name="Ensembl"/>
        </authorList>
    </citation>
    <scope>IDENTIFICATION</scope>
</reference>